<gene>
    <name evidence="2" type="ORF">PHYPADRAFT_94639</name>
</gene>
<dbReference type="EMBL" id="DS545154">
    <property type="protein sequence ID" value="EDQ55378.1"/>
    <property type="molecule type" value="Genomic_DNA"/>
</dbReference>
<protein>
    <submittedName>
        <fullName evidence="2">Predicted protein</fullName>
    </submittedName>
</protein>
<feature type="region of interest" description="Disordered" evidence="1">
    <location>
        <begin position="191"/>
        <end position="211"/>
    </location>
</feature>
<sequence length="527" mass="61095">MPQASFSLTSKPNVHVRHHHHKYSFDKSDYVGYWQNLKKNKAFKEPYAKDDNLWGHQRFSPMEYKPDPHYRQKAWWREPGIRPWEHDELLYHSRPGRGPGLNPWILSTSANAPFATFDNERFQRQTNPMVIPPWEKDEHPHMKSRGFTLGHVDAELRKKIHKLPWELDDGDNSNPKESRTFDLKYPDNKWNGSPWNRKPGANRSMTPPPPRPKIIREAMSCAAPFATKDNMVIVKKSPLIPFNKLDKLSFNQQSIVLSQPILTNLVVYAIAQYGEGKPSLYNNILRRRQRAAKPFVETHCPFERDEYDPAGKLPKRPNVFPRDINTYKPWPIPHAEEKKLIDGLPLHCDLKEGHQVLRKDVEFYPGDPTKKPAAGDVERVAHPRKQISYPRDPATLNPFPYGTLRGTFHFADEPADKNQKYYDQKQVMPSDFSVFPHLKRFQKRRLCNQTPRSIVPQVERLSIPKLGSFMKLSRHTNMGKIVCSTLGHRNGWQFYPGDPSKMPAAGQKPPPKLLSATCDVNAAYYFH</sequence>
<dbReference type="AlphaFoldDB" id="A9TME6"/>
<evidence type="ECO:0000256" key="1">
    <source>
        <dbReference type="SAM" id="MobiDB-lite"/>
    </source>
</evidence>
<accession>A9TME6</accession>
<reference evidence="2" key="1">
    <citation type="journal article" date="2008" name="Science">
        <title>The Physcomitrella genome reveals evolutionary insights into the conquest of land by plants.</title>
        <authorList>
            <person name="Rensing S."/>
            <person name="Lang D."/>
            <person name="Zimmer A."/>
            <person name="Terry A."/>
            <person name="Salamov A."/>
            <person name="Shapiro H."/>
            <person name="Nishiyama T."/>
            <person name="Perroud P.-F."/>
            <person name="Lindquist E."/>
            <person name="Kamisugi Y."/>
            <person name="Tanahashi T."/>
            <person name="Sakakibara K."/>
            <person name="Fujita T."/>
            <person name="Oishi K."/>
            <person name="Shin-I T."/>
            <person name="Kuroki Y."/>
            <person name="Toyoda A."/>
            <person name="Suzuki Y."/>
            <person name="Hashimoto A."/>
            <person name="Yamaguchi K."/>
            <person name="Sugano A."/>
            <person name="Kohara Y."/>
            <person name="Fujiyama A."/>
            <person name="Anterola A."/>
            <person name="Aoki S."/>
            <person name="Ashton N."/>
            <person name="Barbazuk W.B."/>
            <person name="Barker E."/>
            <person name="Bennetzen J."/>
            <person name="Bezanilla M."/>
            <person name="Blankenship R."/>
            <person name="Cho S.H."/>
            <person name="Dutcher S."/>
            <person name="Estelle M."/>
            <person name="Fawcett J.A."/>
            <person name="Gundlach H."/>
            <person name="Hanada K."/>
            <person name="Heyl A."/>
            <person name="Hicks K.A."/>
            <person name="Hugh J."/>
            <person name="Lohr M."/>
            <person name="Mayer K."/>
            <person name="Melkozernov A."/>
            <person name="Murata T."/>
            <person name="Nelson D."/>
            <person name="Pils B."/>
            <person name="Prigge M."/>
            <person name="Reiss B."/>
            <person name="Renner T."/>
            <person name="Rombauts S."/>
            <person name="Rushton P."/>
            <person name="Sanderfoot A."/>
            <person name="Schween G."/>
            <person name="Shiu S.-H."/>
            <person name="Stueber K."/>
            <person name="Theodoulou F.L."/>
            <person name="Tu H."/>
            <person name="Van de Peer Y."/>
            <person name="Verrier P.J."/>
            <person name="Waters E."/>
            <person name="Wood A."/>
            <person name="Yang L."/>
            <person name="Cove D."/>
            <person name="Cuming A."/>
            <person name="Hasebe M."/>
            <person name="Lucas S."/>
            <person name="Mishler D.B."/>
            <person name="Reski R."/>
            <person name="Grigoriev I."/>
            <person name="Quatrano R.S."/>
            <person name="Boore J.L."/>
        </authorList>
    </citation>
    <scope>NUCLEOTIDE SEQUENCE [LARGE SCALE GENOMIC DNA]</scope>
</reference>
<proteinExistence type="predicted"/>
<organism>
    <name type="scientific">Physcomitrium patens</name>
    <name type="common">Spreading-leaved earth moss</name>
    <name type="synonym">Physcomitrella patens</name>
    <dbReference type="NCBI Taxonomy" id="3218"/>
    <lineage>
        <taxon>Eukaryota</taxon>
        <taxon>Viridiplantae</taxon>
        <taxon>Streptophyta</taxon>
        <taxon>Embryophyta</taxon>
        <taxon>Bryophyta</taxon>
        <taxon>Bryophytina</taxon>
        <taxon>Bryopsida</taxon>
        <taxon>Funariidae</taxon>
        <taxon>Funariales</taxon>
        <taxon>Funariaceae</taxon>
        <taxon>Physcomitrium</taxon>
    </lineage>
</organism>
<evidence type="ECO:0000313" key="2">
    <source>
        <dbReference type="EMBL" id="EDQ55378.1"/>
    </source>
</evidence>
<name>A9TME6_PHYPA</name>